<evidence type="ECO:0000313" key="2">
    <source>
        <dbReference type="Proteomes" id="UP000184447"/>
    </source>
</evidence>
<dbReference type="RefSeq" id="WP_073338339.1">
    <property type="nucleotide sequence ID" value="NZ_FQXM01000010.1"/>
</dbReference>
<dbReference type="OrthoDB" id="1797524at2"/>
<name>A0A1M5V3A8_9CLOT</name>
<accession>A0A1M5V3A8</accession>
<dbReference type="STRING" id="1121316.SAMN02745207_02044"/>
<keyword evidence="2" id="KW-1185">Reference proteome</keyword>
<dbReference type="EMBL" id="FQXM01000010">
    <property type="protein sequence ID" value="SHH69757.1"/>
    <property type="molecule type" value="Genomic_DNA"/>
</dbReference>
<sequence length="68" mass="8419">MIDYLKENMKEGYEVELWLTWMDERIEQDKYYFDIENILIKDIKNVFDFSTFNKPRGIVILKRSIHEL</sequence>
<reference evidence="1 2" key="1">
    <citation type="submission" date="2016-11" db="EMBL/GenBank/DDBJ databases">
        <authorList>
            <person name="Jaros S."/>
            <person name="Januszkiewicz K."/>
            <person name="Wedrychowicz H."/>
        </authorList>
    </citation>
    <scope>NUCLEOTIDE SEQUENCE [LARGE SCALE GENOMIC DNA]</scope>
    <source>
        <strain evidence="1 2">DSM 8605</strain>
    </source>
</reference>
<protein>
    <submittedName>
        <fullName evidence="1">Uncharacterized protein</fullName>
    </submittedName>
</protein>
<dbReference type="Proteomes" id="UP000184447">
    <property type="component" value="Unassembled WGS sequence"/>
</dbReference>
<evidence type="ECO:0000313" key="1">
    <source>
        <dbReference type="EMBL" id="SHH69757.1"/>
    </source>
</evidence>
<gene>
    <name evidence="1" type="ORF">SAMN02745207_02044</name>
</gene>
<dbReference type="AlphaFoldDB" id="A0A1M5V3A8"/>
<organism evidence="1 2">
    <name type="scientific">Clostridium grantii DSM 8605</name>
    <dbReference type="NCBI Taxonomy" id="1121316"/>
    <lineage>
        <taxon>Bacteria</taxon>
        <taxon>Bacillati</taxon>
        <taxon>Bacillota</taxon>
        <taxon>Clostridia</taxon>
        <taxon>Eubacteriales</taxon>
        <taxon>Clostridiaceae</taxon>
        <taxon>Clostridium</taxon>
    </lineage>
</organism>
<proteinExistence type="predicted"/>